<name>A0A2D0RSN6_ICTPU</name>
<evidence type="ECO:0000313" key="20">
    <source>
        <dbReference type="Proteomes" id="UP000221080"/>
    </source>
</evidence>
<feature type="compositionally biased region" description="Low complexity" evidence="17">
    <location>
        <begin position="432"/>
        <end position="451"/>
    </location>
</feature>
<dbReference type="GO" id="GO:0006270">
    <property type="term" value="P:DNA replication initiation"/>
    <property type="evidence" value="ECO:0007669"/>
    <property type="project" value="UniProtKB-UniRule"/>
</dbReference>
<dbReference type="GO" id="GO:0005737">
    <property type="term" value="C:cytoplasm"/>
    <property type="evidence" value="ECO:0007669"/>
    <property type="project" value="UniProtKB-SubCell"/>
</dbReference>
<evidence type="ECO:0000256" key="7">
    <source>
        <dbReference type="ARBA" id="ARBA00022705"/>
    </source>
</evidence>
<feature type="compositionally biased region" description="Polar residues" evidence="17">
    <location>
        <begin position="144"/>
        <end position="158"/>
    </location>
</feature>
<comment type="subcellular location">
    <subcellularLocation>
        <location evidence="2">Cytoplasm</location>
    </subcellularLocation>
    <subcellularLocation>
        <location evidence="1 16">Nucleus</location>
    </subcellularLocation>
</comment>
<feature type="region of interest" description="Disordered" evidence="17">
    <location>
        <begin position="91"/>
        <end position="158"/>
    </location>
</feature>
<keyword evidence="4" id="KW-0963">Cytoplasm</keyword>
<dbReference type="GO" id="GO:0005524">
    <property type="term" value="F:ATP binding"/>
    <property type="evidence" value="ECO:0007669"/>
    <property type="project" value="UniProtKB-KW"/>
</dbReference>
<evidence type="ECO:0000256" key="12">
    <source>
        <dbReference type="ARBA" id="ARBA00023242"/>
    </source>
</evidence>
<feature type="compositionally biased region" description="Polar residues" evidence="17">
    <location>
        <begin position="1"/>
        <end position="12"/>
    </location>
</feature>
<evidence type="ECO:0000256" key="3">
    <source>
        <dbReference type="ARBA" id="ARBA00006184"/>
    </source>
</evidence>
<keyword evidence="8" id="KW-0547">Nucleotide-binding</keyword>
<dbReference type="InterPro" id="IPR036388">
    <property type="entry name" value="WH-like_DNA-bd_sf"/>
</dbReference>
<dbReference type="CDD" id="cd00009">
    <property type="entry name" value="AAA"/>
    <property type="match status" value="1"/>
</dbReference>
<dbReference type="FunFam" id="1.10.10.10:FF:000265">
    <property type="entry name" value="Cell division control protein"/>
    <property type="match status" value="1"/>
</dbReference>
<keyword evidence="13" id="KW-0131">Cell cycle</keyword>
<gene>
    <name evidence="21" type="primary">cdc6</name>
</gene>
<dbReference type="KEGG" id="ipu:108270781"/>
<comment type="similarity">
    <text evidence="3 16">Belongs to the CDC6/cdc18 family.</text>
</comment>
<dbReference type="SUPFAM" id="SSF52540">
    <property type="entry name" value="P-loop containing nucleoside triphosphate hydrolases"/>
    <property type="match status" value="1"/>
</dbReference>
<evidence type="ECO:0000256" key="2">
    <source>
        <dbReference type="ARBA" id="ARBA00004496"/>
    </source>
</evidence>
<dbReference type="Pfam" id="PF09079">
    <property type="entry name" value="WHD_Cdc6"/>
    <property type="match status" value="1"/>
</dbReference>
<dbReference type="AlphaFoldDB" id="A0A2D0RSN6"/>
<evidence type="ECO:0000256" key="11">
    <source>
        <dbReference type="ARBA" id="ARBA00022843"/>
    </source>
</evidence>
<keyword evidence="11" id="KW-0832">Ubl conjugation</keyword>
<evidence type="ECO:0000256" key="8">
    <source>
        <dbReference type="ARBA" id="ARBA00022741"/>
    </source>
</evidence>
<dbReference type="InterPro" id="IPR003959">
    <property type="entry name" value="ATPase_AAA_core"/>
</dbReference>
<evidence type="ECO:0000256" key="14">
    <source>
        <dbReference type="ARBA" id="ARBA00056036"/>
    </source>
</evidence>
<evidence type="ECO:0000259" key="18">
    <source>
        <dbReference type="SMART" id="SM00382"/>
    </source>
</evidence>
<sequence>MPNTRSQRQPTLQFPKRKSSRVSSQPKKSPQPDSEHVLDARTIPLSPRNTGLGVRNVPLSPAKTVADARIFPLSPRKTNVVDTRAIPLSPRHHVLQSIPPSERLPLSPRKRTGDENGCNLPASLQGSPPKQSRPSLGSPRKLSFNENTPVFTSPLRPTSSLTCSTPKCLKEPTKAESDAAEVVSIPVAKKSQYQCVKQALHTAVPERLLSRETERGVIVSFLEQHAMSGKPSSLYISGAPGTGKTACLNCVLQERKAFLKGVQTVVINCMTLRSSHSIFPLLAEKLGTSRGHSDGKLEKLLTSSGPTVLLVLDEMDQLDSKAQDVLYTIFEWPYLPKSRLCLIGVANALDLTDRILPRLQAKPHCRPQLLHFPPYSRQELSAIVQDRLAQVSGEGVLDAAAVQFCARKVSAVSGDARKALDICRRAVEMVESNNRPRTSSESTNTTTNTNTKAARVSVPQVARVLSEVYGDRMASSVGEEGESFPLQQKLLVCCLLLLTRSGKSREIQLGKLCETYSKLCQQRQVSGVGQGECLSLCSLLESRGIFSLKKAKEARLTKISLKIEEKDVENALKDRVLLGSILAGGLP</sequence>
<protein>
    <recommendedName>
        <fullName evidence="16">Cell division control protein</fullName>
    </recommendedName>
</protein>
<dbReference type="SUPFAM" id="SSF46785">
    <property type="entry name" value="Winged helix' DNA-binding domain"/>
    <property type="match status" value="1"/>
</dbReference>
<dbReference type="CTD" id="990"/>
<dbReference type="OMA" id="WPTDEVY"/>
<dbReference type="Gene3D" id="1.10.8.60">
    <property type="match status" value="1"/>
</dbReference>
<dbReference type="CDD" id="cd08768">
    <property type="entry name" value="Cdc6_C"/>
    <property type="match status" value="1"/>
</dbReference>
<keyword evidence="10" id="KW-0067">ATP-binding</keyword>
<dbReference type="GO" id="GO:0005634">
    <property type="term" value="C:nucleus"/>
    <property type="evidence" value="ECO:0007669"/>
    <property type="project" value="UniProtKB-SubCell"/>
</dbReference>
<dbReference type="PIRSF" id="PIRSF001767">
    <property type="entry name" value="Cdc6"/>
    <property type="match status" value="1"/>
</dbReference>
<dbReference type="GeneID" id="108270781"/>
<feature type="region of interest" description="Disordered" evidence="17">
    <location>
        <begin position="432"/>
        <end position="452"/>
    </location>
</feature>
<dbReference type="InterPro" id="IPR015163">
    <property type="entry name" value="Cdc6_C"/>
</dbReference>
<keyword evidence="9" id="KW-0498">Mitosis</keyword>
<dbReference type="PANTHER" id="PTHR10763">
    <property type="entry name" value="CELL DIVISION CONTROL PROTEIN 6-RELATED"/>
    <property type="match status" value="1"/>
</dbReference>
<reference evidence="20" key="1">
    <citation type="journal article" date="2016" name="Nat. Commun.">
        <title>The channel catfish genome sequence provides insights into the evolution of scale formation in teleosts.</title>
        <authorList>
            <person name="Liu Z."/>
            <person name="Liu S."/>
            <person name="Yao J."/>
            <person name="Bao L."/>
            <person name="Zhang J."/>
            <person name="Li Y."/>
            <person name="Jiang C."/>
            <person name="Sun L."/>
            <person name="Wang R."/>
            <person name="Zhang Y."/>
            <person name="Zhou T."/>
            <person name="Zeng Q."/>
            <person name="Fu Q."/>
            <person name="Gao S."/>
            <person name="Li N."/>
            <person name="Koren S."/>
            <person name="Jiang Y."/>
            <person name="Zimin A."/>
            <person name="Xu P."/>
            <person name="Phillippy A.M."/>
            <person name="Geng X."/>
            <person name="Song L."/>
            <person name="Sun F."/>
            <person name="Li C."/>
            <person name="Wang X."/>
            <person name="Chen A."/>
            <person name="Jin Y."/>
            <person name="Yuan Z."/>
            <person name="Yang Y."/>
            <person name="Tan S."/>
            <person name="Peatman E."/>
            <person name="Lu J."/>
            <person name="Qin Z."/>
            <person name="Dunham R."/>
            <person name="Li Z."/>
            <person name="Sonstegard T."/>
            <person name="Feng J."/>
            <person name="Danzmann R.G."/>
            <person name="Schroeder S."/>
            <person name="Scheffler B."/>
            <person name="Duke M.V."/>
            <person name="Ballard L."/>
            <person name="Kucuktas H."/>
            <person name="Kaltenboeck L."/>
            <person name="Liu H."/>
            <person name="Armbruster J."/>
            <person name="Xie Y."/>
            <person name="Kirby M.L."/>
            <person name="Tian Y."/>
            <person name="Flanagan M.E."/>
            <person name="Mu W."/>
            <person name="Waldbieser G.C."/>
        </authorList>
    </citation>
    <scope>NUCLEOTIDE SEQUENCE [LARGE SCALE GENOMIC DNA]</scope>
    <source>
        <strain evidence="20">SDA103</strain>
    </source>
</reference>
<evidence type="ECO:0000313" key="21">
    <source>
        <dbReference type="RefSeq" id="XP_017333181.1"/>
    </source>
</evidence>
<keyword evidence="12 16" id="KW-0539">Nucleus</keyword>
<evidence type="ECO:0000256" key="9">
    <source>
        <dbReference type="ARBA" id="ARBA00022776"/>
    </source>
</evidence>
<evidence type="ECO:0000256" key="1">
    <source>
        <dbReference type="ARBA" id="ARBA00004123"/>
    </source>
</evidence>
<dbReference type="GO" id="GO:0005819">
    <property type="term" value="C:spindle"/>
    <property type="evidence" value="ECO:0007669"/>
    <property type="project" value="UniProtKB-ARBA"/>
</dbReference>
<reference evidence="21" key="2">
    <citation type="submission" date="2025-08" db="UniProtKB">
        <authorList>
            <consortium name="RefSeq"/>
        </authorList>
    </citation>
    <scope>IDENTIFICATION</scope>
    <source>
        <tissue evidence="21">Blood</tissue>
    </source>
</reference>
<accession>A0A2D0RSN6</accession>
<feature type="domain" description="Cdc6 C-terminal" evidence="19">
    <location>
        <begin position="492"/>
        <end position="572"/>
    </location>
</feature>
<dbReference type="InterPro" id="IPR027417">
    <property type="entry name" value="P-loop_NTPase"/>
</dbReference>
<keyword evidence="7" id="KW-0235">DNA replication</keyword>
<dbReference type="Pfam" id="PF00004">
    <property type="entry name" value="AAA"/>
    <property type="match status" value="1"/>
</dbReference>
<evidence type="ECO:0000259" key="19">
    <source>
        <dbReference type="SMART" id="SM01074"/>
    </source>
</evidence>
<dbReference type="Gene3D" id="3.40.50.300">
    <property type="entry name" value="P-loop containing nucleotide triphosphate hydrolases"/>
    <property type="match status" value="1"/>
</dbReference>
<dbReference type="InterPro" id="IPR036390">
    <property type="entry name" value="WH_DNA-bd_sf"/>
</dbReference>
<organism evidence="20 21">
    <name type="scientific">Ictalurus punctatus</name>
    <name type="common">Channel catfish</name>
    <name type="synonym">Silurus punctatus</name>
    <dbReference type="NCBI Taxonomy" id="7998"/>
    <lineage>
        <taxon>Eukaryota</taxon>
        <taxon>Metazoa</taxon>
        <taxon>Chordata</taxon>
        <taxon>Craniata</taxon>
        <taxon>Vertebrata</taxon>
        <taxon>Euteleostomi</taxon>
        <taxon>Actinopterygii</taxon>
        <taxon>Neopterygii</taxon>
        <taxon>Teleostei</taxon>
        <taxon>Ostariophysi</taxon>
        <taxon>Siluriformes</taxon>
        <taxon>Ictaluridae</taxon>
        <taxon>Ictalurus</taxon>
    </lineage>
</organism>
<feature type="compositionally biased region" description="Low complexity" evidence="17">
    <location>
        <begin position="21"/>
        <end position="32"/>
    </location>
</feature>
<dbReference type="OrthoDB" id="1926878at2759"/>
<comment type="function">
    <text evidence="14 16">Involved in the initiation of DNA replication. Also participates in checkpoint controls that ensure DNA replication is completed before mitosis is initiated.</text>
</comment>
<dbReference type="SMART" id="SM01074">
    <property type="entry name" value="Cdc6_C"/>
    <property type="match status" value="1"/>
</dbReference>
<dbReference type="GO" id="GO:0003688">
    <property type="term" value="F:DNA replication origin binding"/>
    <property type="evidence" value="ECO:0007669"/>
    <property type="project" value="TreeGrafter"/>
</dbReference>
<dbReference type="GO" id="GO:0033314">
    <property type="term" value="P:mitotic DNA replication checkpoint signaling"/>
    <property type="evidence" value="ECO:0007669"/>
    <property type="project" value="TreeGrafter"/>
</dbReference>
<dbReference type="InterPro" id="IPR050311">
    <property type="entry name" value="ORC1/CDC6"/>
</dbReference>
<dbReference type="FunFam" id="3.40.50.300:FF:000547">
    <property type="entry name" value="Cell division control protein"/>
    <property type="match status" value="1"/>
</dbReference>
<dbReference type="SMART" id="SM00382">
    <property type="entry name" value="AAA"/>
    <property type="match status" value="1"/>
</dbReference>
<dbReference type="GO" id="GO:0016887">
    <property type="term" value="F:ATP hydrolysis activity"/>
    <property type="evidence" value="ECO:0007669"/>
    <property type="project" value="InterPro"/>
</dbReference>
<feature type="compositionally biased region" description="Polar residues" evidence="17">
    <location>
        <begin position="122"/>
        <end position="135"/>
    </location>
</feature>
<dbReference type="RefSeq" id="XP_017333181.1">
    <property type="nucleotide sequence ID" value="XM_017477692.3"/>
</dbReference>
<dbReference type="STRING" id="7998.ENSIPUP00000018180"/>
<keyword evidence="20" id="KW-1185">Reference proteome</keyword>
<evidence type="ECO:0000256" key="16">
    <source>
        <dbReference type="PIRNR" id="PIRNR001767"/>
    </source>
</evidence>
<dbReference type="InterPro" id="IPR016314">
    <property type="entry name" value="Cdc6/18"/>
</dbReference>
<keyword evidence="5" id="KW-0597">Phosphoprotein</keyword>
<dbReference type="Gene3D" id="1.10.10.10">
    <property type="entry name" value="Winged helix-like DNA-binding domain superfamily/Winged helix DNA-binding domain"/>
    <property type="match status" value="1"/>
</dbReference>
<evidence type="ECO:0000256" key="6">
    <source>
        <dbReference type="ARBA" id="ARBA00022618"/>
    </source>
</evidence>
<dbReference type="InterPro" id="IPR054425">
    <property type="entry name" value="Cdc6_ORC1-like_ATPase_lid"/>
</dbReference>
<comment type="subunit">
    <text evidence="15">Interacts with PCNA, ORC1, cyclin-CDK. Interacts with HUWE1. Interacts with ANKRD17. Interacts with GRWD1; origin binding of GRWD1 is dependent on CDC6. Interacts with CDT1; are mutually dependent on one another for loading MCM complexes onto chromatin. Interacts with TTC4. Interacts (via Cy motif) with CCNF; the interaction takes place during G2 and M phase. Interacts with CDH1.</text>
</comment>
<dbReference type="Proteomes" id="UP000221080">
    <property type="component" value="Chromosome 10"/>
</dbReference>
<dbReference type="FunFam" id="1.10.8.60:FF:000058">
    <property type="entry name" value="Cell division control protein"/>
    <property type="match status" value="1"/>
</dbReference>
<evidence type="ECO:0000256" key="13">
    <source>
        <dbReference type="ARBA" id="ARBA00023306"/>
    </source>
</evidence>
<evidence type="ECO:0000256" key="4">
    <source>
        <dbReference type="ARBA" id="ARBA00022490"/>
    </source>
</evidence>
<evidence type="ECO:0000256" key="5">
    <source>
        <dbReference type="ARBA" id="ARBA00022553"/>
    </source>
</evidence>
<keyword evidence="6 21" id="KW-0132">Cell division</keyword>
<feature type="domain" description="AAA+ ATPase" evidence="18">
    <location>
        <begin position="230"/>
        <end position="376"/>
    </location>
</feature>
<dbReference type="PANTHER" id="PTHR10763:SF26">
    <property type="entry name" value="CELL DIVISION CONTROL PROTEIN 6 HOMOLOG"/>
    <property type="match status" value="1"/>
</dbReference>
<evidence type="ECO:0000256" key="15">
    <source>
        <dbReference type="ARBA" id="ARBA00062730"/>
    </source>
</evidence>
<evidence type="ECO:0000256" key="17">
    <source>
        <dbReference type="SAM" id="MobiDB-lite"/>
    </source>
</evidence>
<evidence type="ECO:0000256" key="10">
    <source>
        <dbReference type="ARBA" id="ARBA00022840"/>
    </source>
</evidence>
<dbReference type="InterPro" id="IPR003593">
    <property type="entry name" value="AAA+_ATPase"/>
</dbReference>
<proteinExistence type="inferred from homology"/>
<feature type="region of interest" description="Disordered" evidence="17">
    <location>
        <begin position="1"/>
        <end position="56"/>
    </location>
</feature>
<dbReference type="GO" id="GO:0051301">
    <property type="term" value="P:cell division"/>
    <property type="evidence" value="ECO:0007669"/>
    <property type="project" value="UniProtKB-UniRule"/>
</dbReference>
<dbReference type="Pfam" id="PF22606">
    <property type="entry name" value="Cdc6-ORC-like_ATPase_lid"/>
    <property type="match status" value="1"/>
</dbReference>